<dbReference type="EMBL" id="OC002689">
    <property type="protein sequence ID" value="CAD7262222.1"/>
    <property type="molecule type" value="Genomic_DNA"/>
</dbReference>
<gene>
    <name evidence="2" type="ORF">TSIB3V08_LOCUS6339</name>
</gene>
<sequence length="226" mass="25794">MLQEKKSSLVRRIMEEREACLRLRVQLSLVRLSQESKQLRIRSRSLDSVDSLDMLESHRLHRQKYLENRAKFENNTTPDSSRMTSTMTNSREASIPTSSRMTTLASSRETYMSTSMRMTTLASSRVSTTPSMPSSDSPPPLPSTSPPRDEDLLHNFPMVQHELGSDEVDHSHHTRGSFQFRRPSTFIPQPRLVRRHTSLNSGPPTRRSQTPSIPVKCLINKFSDGN</sequence>
<feature type="region of interest" description="Disordered" evidence="1">
    <location>
        <begin position="73"/>
        <end position="105"/>
    </location>
</feature>
<feature type="compositionally biased region" description="Low complexity" evidence="1">
    <location>
        <begin position="80"/>
        <end position="91"/>
    </location>
</feature>
<feature type="compositionally biased region" description="Pro residues" evidence="1">
    <location>
        <begin position="136"/>
        <end position="145"/>
    </location>
</feature>
<feature type="region of interest" description="Disordered" evidence="1">
    <location>
        <begin position="120"/>
        <end position="152"/>
    </location>
</feature>
<evidence type="ECO:0000313" key="2">
    <source>
        <dbReference type="EMBL" id="CAD7262222.1"/>
    </source>
</evidence>
<feature type="region of interest" description="Disordered" evidence="1">
    <location>
        <begin position="166"/>
        <end position="187"/>
    </location>
</feature>
<reference evidence="2" key="1">
    <citation type="submission" date="2020-11" db="EMBL/GenBank/DDBJ databases">
        <authorList>
            <person name="Tran Van P."/>
        </authorList>
    </citation>
    <scope>NUCLEOTIDE SEQUENCE</scope>
</reference>
<dbReference type="AlphaFoldDB" id="A0A7R9AZ71"/>
<organism evidence="2">
    <name type="scientific">Timema shepardi</name>
    <name type="common">Walking stick</name>
    <dbReference type="NCBI Taxonomy" id="629360"/>
    <lineage>
        <taxon>Eukaryota</taxon>
        <taxon>Metazoa</taxon>
        <taxon>Ecdysozoa</taxon>
        <taxon>Arthropoda</taxon>
        <taxon>Hexapoda</taxon>
        <taxon>Insecta</taxon>
        <taxon>Pterygota</taxon>
        <taxon>Neoptera</taxon>
        <taxon>Polyneoptera</taxon>
        <taxon>Phasmatodea</taxon>
        <taxon>Timematodea</taxon>
        <taxon>Timematoidea</taxon>
        <taxon>Timematidae</taxon>
        <taxon>Timema</taxon>
    </lineage>
</organism>
<feature type="compositionally biased region" description="Polar residues" evidence="1">
    <location>
        <begin position="95"/>
        <end position="105"/>
    </location>
</feature>
<protein>
    <submittedName>
        <fullName evidence="2">Uncharacterized protein</fullName>
    </submittedName>
</protein>
<name>A0A7R9AZ71_TIMSH</name>
<accession>A0A7R9AZ71</accession>
<evidence type="ECO:0000256" key="1">
    <source>
        <dbReference type="SAM" id="MobiDB-lite"/>
    </source>
</evidence>
<proteinExistence type="predicted"/>